<dbReference type="AlphaFoldDB" id="A0A9N8Z4H2"/>
<feature type="domain" description="Gamma tubulin complex component C-terminal" evidence="6">
    <location>
        <begin position="438"/>
        <end position="781"/>
    </location>
</feature>
<accession>A0A9N8Z4H2</accession>
<dbReference type="GO" id="GO:0031122">
    <property type="term" value="P:cytoplasmic microtubule organization"/>
    <property type="evidence" value="ECO:0007669"/>
    <property type="project" value="TreeGrafter"/>
</dbReference>
<dbReference type="GO" id="GO:0007020">
    <property type="term" value="P:microtubule nucleation"/>
    <property type="evidence" value="ECO:0007669"/>
    <property type="project" value="InterPro"/>
</dbReference>
<proteinExistence type="inferred from homology"/>
<keyword evidence="3 5" id="KW-0493">Microtubule</keyword>
<evidence type="ECO:0000256" key="1">
    <source>
        <dbReference type="ARBA" id="ARBA00010337"/>
    </source>
</evidence>
<dbReference type="InterPro" id="IPR040457">
    <property type="entry name" value="GCP_C"/>
</dbReference>
<dbReference type="PANTHER" id="PTHR19302:SF13">
    <property type="entry name" value="GAMMA-TUBULIN COMPLEX COMPONENT 2"/>
    <property type="match status" value="1"/>
</dbReference>
<dbReference type="GO" id="GO:0043015">
    <property type="term" value="F:gamma-tubulin binding"/>
    <property type="evidence" value="ECO:0007669"/>
    <property type="project" value="InterPro"/>
</dbReference>
<dbReference type="EMBL" id="CAJVPJ010000092">
    <property type="protein sequence ID" value="CAG8475833.1"/>
    <property type="molecule type" value="Genomic_DNA"/>
</dbReference>
<reference evidence="8" key="1">
    <citation type="submission" date="2021-06" db="EMBL/GenBank/DDBJ databases">
        <authorList>
            <person name="Kallberg Y."/>
            <person name="Tangrot J."/>
            <person name="Rosling A."/>
        </authorList>
    </citation>
    <scope>NUCLEOTIDE SEQUENCE</scope>
    <source>
        <strain evidence="8">IA702</strain>
    </source>
</reference>
<evidence type="ECO:0000259" key="6">
    <source>
        <dbReference type="Pfam" id="PF04130"/>
    </source>
</evidence>
<keyword evidence="4 5" id="KW-0206">Cytoskeleton</keyword>
<evidence type="ECO:0000256" key="4">
    <source>
        <dbReference type="ARBA" id="ARBA00023212"/>
    </source>
</evidence>
<dbReference type="GO" id="GO:0000930">
    <property type="term" value="C:gamma-tubulin complex"/>
    <property type="evidence" value="ECO:0007669"/>
    <property type="project" value="TreeGrafter"/>
</dbReference>
<dbReference type="Proteomes" id="UP000789572">
    <property type="component" value="Unassembled WGS sequence"/>
</dbReference>
<comment type="caution">
    <text evidence="8">The sequence shown here is derived from an EMBL/GenBank/DDBJ whole genome shotgun (WGS) entry which is preliminary data.</text>
</comment>
<dbReference type="InterPro" id="IPR007259">
    <property type="entry name" value="GCP"/>
</dbReference>
<dbReference type="Pfam" id="PF04130">
    <property type="entry name" value="GCP_C_terminal"/>
    <property type="match status" value="1"/>
</dbReference>
<dbReference type="GO" id="GO:0051011">
    <property type="term" value="F:microtubule minus-end binding"/>
    <property type="evidence" value="ECO:0007669"/>
    <property type="project" value="TreeGrafter"/>
</dbReference>
<dbReference type="GO" id="GO:0044732">
    <property type="term" value="C:mitotic spindle pole body"/>
    <property type="evidence" value="ECO:0007669"/>
    <property type="project" value="TreeGrafter"/>
</dbReference>
<dbReference type="GO" id="GO:0000278">
    <property type="term" value="P:mitotic cell cycle"/>
    <property type="evidence" value="ECO:0007669"/>
    <property type="project" value="TreeGrafter"/>
</dbReference>
<evidence type="ECO:0000259" key="7">
    <source>
        <dbReference type="Pfam" id="PF17681"/>
    </source>
</evidence>
<comment type="subcellular location">
    <subcellularLocation>
        <location evidence="5">Cytoplasm</location>
        <location evidence="5">Cytoskeleton</location>
        <location evidence="5">Microtubule organizing center</location>
    </subcellularLocation>
</comment>
<evidence type="ECO:0000313" key="9">
    <source>
        <dbReference type="Proteomes" id="UP000789572"/>
    </source>
</evidence>
<protein>
    <recommendedName>
        <fullName evidence="5">Spindle pole body component</fullName>
    </recommendedName>
</protein>
<dbReference type="GO" id="GO:0005874">
    <property type="term" value="C:microtubule"/>
    <property type="evidence" value="ECO:0007669"/>
    <property type="project" value="UniProtKB-KW"/>
</dbReference>
<evidence type="ECO:0000256" key="5">
    <source>
        <dbReference type="RuleBase" id="RU363050"/>
    </source>
</evidence>
<dbReference type="GO" id="GO:0000922">
    <property type="term" value="C:spindle pole"/>
    <property type="evidence" value="ECO:0007669"/>
    <property type="project" value="InterPro"/>
</dbReference>
<name>A0A9N8Z4H2_9GLOM</name>
<dbReference type="Gene3D" id="1.20.120.1900">
    <property type="entry name" value="Gamma-tubulin complex, C-terminal domain"/>
    <property type="match status" value="1"/>
</dbReference>
<dbReference type="PANTHER" id="PTHR19302">
    <property type="entry name" value="GAMMA TUBULIN COMPLEX PROTEIN"/>
    <property type="match status" value="1"/>
</dbReference>
<dbReference type="GO" id="GO:0051225">
    <property type="term" value="P:spindle assembly"/>
    <property type="evidence" value="ECO:0007669"/>
    <property type="project" value="TreeGrafter"/>
</dbReference>
<keyword evidence="9" id="KW-1185">Reference proteome</keyword>
<comment type="similarity">
    <text evidence="1 5">Belongs to the TUBGCP family.</text>
</comment>
<evidence type="ECO:0000256" key="3">
    <source>
        <dbReference type="ARBA" id="ARBA00022701"/>
    </source>
</evidence>
<dbReference type="InterPro" id="IPR041470">
    <property type="entry name" value="GCP_N"/>
</dbReference>
<evidence type="ECO:0000256" key="2">
    <source>
        <dbReference type="ARBA" id="ARBA00022490"/>
    </source>
</evidence>
<keyword evidence="2 5" id="KW-0963">Cytoplasm</keyword>
<dbReference type="OrthoDB" id="2192946at2759"/>
<dbReference type="FunFam" id="1.20.120.1900:FF:000011">
    <property type="entry name" value="Spindle pole body component"/>
    <property type="match status" value="1"/>
</dbReference>
<evidence type="ECO:0000313" key="8">
    <source>
        <dbReference type="EMBL" id="CAG8475833.1"/>
    </source>
</evidence>
<sequence length="788" mass="90841">MSGKQNLGSFKSLARGIIGVSAFAQESKSSKVSPTEPVKRKHRVKSIGGREGLECNITQASSSKSERAFSELIIGSLPTQLQEYAIIEDLLFVMMGIEGKYIEVNKADGLTEEIRYIEGIDYVVDSTLDPSLKDLAERILPLATYYTAIEAFVETYSEMKYGFVNHALCGAIRELLKEYLILITQLEHQFRTSSSFTLQKFWFYVHPTLHTMSNIHSLVMEIRDNYQDSVEDDDSHNGYDELLNCDGFSKKNSIPQQVKGGGILSILSFRMSQLSGDPDTKKLYIYLLSRASKPYISMMHTWIHHGEIRDPYDEFMIQERKNVKKEHLKEDFNDTYWEMRYTIRENTVPPFLVPFQKKILLAGKYLNVIRECGIAIEEPRKKTIDESVAESKADRTDVNVNSDVLLAMDGGRFVENIEIAYKRANRTLLDLLLKDQQLLARLRSIKRYFFLDQSDFFTHFLDLAWSELKKPSTQVSITKLQSLLDLVLRNPSSVAYTDPFKEDVKVEMSSVGLVEQLLRIINVEPTAMTRGARSITGTLVGGHSTGGGKQLTGIEALSLDYVVTFPLSLVISRKALTKYQLLFRHLLYLKYVEQLLCNIWTEHFKSFHWREESGHPSITSWKNRMYALRQRMLVFIQQFSYYVTNEVLERQWRILQSNLAKLSTVDQVLEYHTDFLDTCLKECMLTNAKLLRIFAKLTHTCVLFANYTDKFRKSLMALKSQTDGNNSGAVSLEQQEKTLHKFEDNFLYHIKLLIEALNFYSATETVQFLCLVVRLDYNLYYYNQPSKR</sequence>
<dbReference type="GO" id="GO:0051321">
    <property type="term" value="P:meiotic cell cycle"/>
    <property type="evidence" value="ECO:0007669"/>
    <property type="project" value="TreeGrafter"/>
</dbReference>
<gene>
    <name evidence="8" type="ORF">POCULU_LOCUS1282</name>
</gene>
<organism evidence="8 9">
    <name type="scientific">Paraglomus occultum</name>
    <dbReference type="NCBI Taxonomy" id="144539"/>
    <lineage>
        <taxon>Eukaryota</taxon>
        <taxon>Fungi</taxon>
        <taxon>Fungi incertae sedis</taxon>
        <taxon>Mucoromycota</taxon>
        <taxon>Glomeromycotina</taxon>
        <taxon>Glomeromycetes</taxon>
        <taxon>Paraglomerales</taxon>
        <taxon>Paraglomeraceae</taxon>
        <taxon>Paraglomus</taxon>
    </lineage>
</organism>
<feature type="domain" description="Gamma tubulin complex component protein N-terminal" evidence="7">
    <location>
        <begin position="87"/>
        <end position="434"/>
    </location>
</feature>
<dbReference type="Pfam" id="PF17681">
    <property type="entry name" value="GCP_N_terminal"/>
    <property type="match status" value="1"/>
</dbReference>
<dbReference type="InterPro" id="IPR042241">
    <property type="entry name" value="GCP_C_sf"/>
</dbReference>